<dbReference type="AlphaFoldDB" id="A0A4R3LTP5"/>
<name>A0A4R3LTP5_9HYPH</name>
<feature type="transmembrane region" description="Helical" evidence="1">
    <location>
        <begin position="20"/>
        <end position="38"/>
    </location>
</feature>
<feature type="transmembrane region" description="Helical" evidence="1">
    <location>
        <begin position="44"/>
        <end position="60"/>
    </location>
</feature>
<comment type="caution">
    <text evidence="2">The sequence shown here is derived from an EMBL/GenBank/DDBJ whole genome shotgun (WGS) entry which is preliminary data.</text>
</comment>
<keyword evidence="1" id="KW-0472">Membrane</keyword>
<dbReference type="InterPro" id="IPR009476">
    <property type="entry name" value="DUF1097"/>
</dbReference>
<evidence type="ECO:0000256" key="1">
    <source>
        <dbReference type="SAM" id="Phobius"/>
    </source>
</evidence>
<keyword evidence="1" id="KW-0812">Transmembrane</keyword>
<proteinExistence type="predicted"/>
<feature type="transmembrane region" description="Helical" evidence="1">
    <location>
        <begin position="72"/>
        <end position="93"/>
    </location>
</feature>
<sequence>MSHDETSRPAPAAAHEKTGFGLYAALTIAAAVIAASAAQSSLLLALPTWAMFMGWIAYFSRRPSAHEGLQSFVCVLIGLCIGALTAIVVGALTPTLGDAAFPITVFGVALVVIAARGLPILNNLLGYFIGLITFFASHFEPEVASIARLGCATALGSVAGWIAQSVERRIRELARA</sequence>
<evidence type="ECO:0000313" key="3">
    <source>
        <dbReference type="Proteomes" id="UP000294664"/>
    </source>
</evidence>
<protein>
    <submittedName>
        <fullName evidence="2">Uncharacterized protein DUF1097</fullName>
    </submittedName>
</protein>
<feature type="transmembrane region" description="Helical" evidence="1">
    <location>
        <begin position="99"/>
        <end position="115"/>
    </location>
</feature>
<feature type="transmembrane region" description="Helical" evidence="1">
    <location>
        <begin position="120"/>
        <end position="139"/>
    </location>
</feature>
<dbReference type="Pfam" id="PF06496">
    <property type="entry name" value="DUF1097"/>
    <property type="match status" value="1"/>
</dbReference>
<organism evidence="2 3">
    <name type="scientific">Aquabacter spiritensis</name>
    <dbReference type="NCBI Taxonomy" id="933073"/>
    <lineage>
        <taxon>Bacteria</taxon>
        <taxon>Pseudomonadati</taxon>
        <taxon>Pseudomonadota</taxon>
        <taxon>Alphaproteobacteria</taxon>
        <taxon>Hyphomicrobiales</taxon>
        <taxon>Xanthobacteraceae</taxon>
        <taxon>Aquabacter</taxon>
    </lineage>
</organism>
<evidence type="ECO:0000313" key="2">
    <source>
        <dbReference type="EMBL" id="TCT01717.1"/>
    </source>
</evidence>
<dbReference type="OrthoDB" id="8396882at2"/>
<gene>
    <name evidence="2" type="ORF">EDC64_11770</name>
</gene>
<feature type="transmembrane region" description="Helical" evidence="1">
    <location>
        <begin position="145"/>
        <end position="163"/>
    </location>
</feature>
<dbReference type="Proteomes" id="UP000294664">
    <property type="component" value="Unassembled WGS sequence"/>
</dbReference>
<reference evidence="2 3" key="1">
    <citation type="submission" date="2019-03" db="EMBL/GenBank/DDBJ databases">
        <title>Genomic Encyclopedia of Type Strains, Phase IV (KMG-IV): sequencing the most valuable type-strain genomes for metagenomic binning, comparative biology and taxonomic classification.</title>
        <authorList>
            <person name="Goeker M."/>
        </authorList>
    </citation>
    <scope>NUCLEOTIDE SEQUENCE [LARGE SCALE GENOMIC DNA]</scope>
    <source>
        <strain evidence="2 3">DSM 9035</strain>
    </source>
</reference>
<keyword evidence="1" id="KW-1133">Transmembrane helix</keyword>
<keyword evidence="3" id="KW-1185">Reference proteome</keyword>
<dbReference type="EMBL" id="SMAI01000017">
    <property type="protein sequence ID" value="TCT01717.1"/>
    <property type="molecule type" value="Genomic_DNA"/>
</dbReference>
<accession>A0A4R3LTP5</accession>
<dbReference type="RefSeq" id="WP_132035009.1">
    <property type="nucleotide sequence ID" value="NZ_SMAI01000017.1"/>
</dbReference>